<sequence length="214" mass="23589">MGEATAAGTFWNPAGGDEGPSSDISEMAASRPFSSVLDIGCGNGRNLLPFVDKRCVLYAIDADPGAVRETRQRFSDLPPARLRVSVADVRSFLPDRRFDLVICHGVLHFLAKRDRERAYGRIASWVAPGGLVSIVAFNKRIPIPDDLAPLMPEPAEDSGELLDAFPGWERIKFRSYDFQDEHDGGRIRHDHSIDRLIARAPEAAQLPGRTRPVS</sequence>
<dbReference type="EMBL" id="AP022870">
    <property type="protein sequence ID" value="BCB77374.1"/>
    <property type="molecule type" value="Genomic_DNA"/>
</dbReference>
<dbReference type="GO" id="GO:0016740">
    <property type="term" value="F:transferase activity"/>
    <property type="evidence" value="ECO:0007669"/>
    <property type="project" value="UniProtKB-KW"/>
</dbReference>
<dbReference type="KEGG" id="pfla:Pflav_037840"/>
<organism evidence="4 5">
    <name type="scientific">Phytohabitans flavus</name>
    <dbReference type="NCBI Taxonomy" id="1076124"/>
    <lineage>
        <taxon>Bacteria</taxon>
        <taxon>Bacillati</taxon>
        <taxon>Actinomycetota</taxon>
        <taxon>Actinomycetes</taxon>
        <taxon>Micromonosporales</taxon>
        <taxon>Micromonosporaceae</taxon>
    </lineage>
</organism>
<protein>
    <recommendedName>
        <fullName evidence="3">Methyltransferase domain-containing protein</fullName>
    </recommendedName>
</protein>
<evidence type="ECO:0000313" key="5">
    <source>
        <dbReference type="Proteomes" id="UP000502508"/>
    </source>
</evidence>
<reference evidence="4 5" key="1">
    <citation type="submission" date="2020-03" db="EMBL/GenBank/DDBJ databases">
        <title>Whole genome shotgun sequence of Phytohabitans flavus NBRC 107702.</title>
        <authorList>
            <person name="Komaki H."/>
            <person name="Tamura T."/>
        </authorList>
    </citation>
    <scope>NUCLEOTIDE SEQUENCE [LARGE SCALE GENOMIC DNA]</scope>
    <source>
        <strain evidence="4 5">NBRC 107702</strain>
    </source>
</reference>
<gene>
    <name evidence="4" type="ORF">Pflav_037840</name>
</gene>
<evidence type="ECO:0000256" key="1">
    <source>
        <dbReference type="ARBA" id="ARBA00022679"/>
    </source>
</evidence>
<dbReference type="CDD" id="cd02440">
    <property type="entry name" value="AdoMet_MTases"/>
    <property type="match status" value="1"/>
</dbReference>
<feature type="region of interest" description="Disordered" evidence="2">
    <location>
        <begin position="1"/>
        <end position="25"/>
    </location>
</feature>
<dbReference type="PANTHER" id="PTHR43861">
    <property type="entry name" value="TRANS-ACONITATE 2-METHYLTRANSFERASE-RELATED"/>
    <property type="match status" value="1"/>
</dbReference>
<dbReference type="AlphaFoldDB" id="A0A6F8XU62"/>
<proteinExistence type="predicted"/>
<dbReference type="Gene3D" id="3.40.50.150">
    <property type="entry name" value="Vaccinia Virus protein VP39"/>
    <property type="match status" value="1"/>
</dbReference>
<dbReference type="Proteomes" id="UP000502508">
    <property type="component" value="Chromosome"/>
</dbReference>
<keyword evidence="1" id="KW-0808">Transferase</keyword>
<accession>A0A6F8XU62</accession>
<feature type="domain" description="Methyltransferase" evidence="3">
    <location>
        <begin position="36"/>
        <end position="130"/>
    </location>
</feature>
<dbReference type="SUPFAM" id="SSF53335">
    <property type="entry name" value="S-adenosyl-L-methionine-dependent methyltransferases"/>
    <property type="match status" value="1"/>
</dbReference>
<dbReference type="InterPro" id="IPR029063">
    <property type="entry name" value="SAM-dependent_MTases_sf"/>
</dbReference>
<dbReference type="Pfam" id="PF13649">
    <property type="entry name" value="Methyltransf_25"/>
    <property type="match status" value="1"/>
</dbReference>
<evidence type="ECO:0000313" key="4">
    <source>
        <dbReference type="EMBL" id="BCB77374.1"/>
    </source>
</evidence>
<reference evidence="4 5" key="2">
    <citation type="submission" date="2020-03" db="EMBL/GenBank/DDBJ databases">
        <authorList>
            <person name="Ichikawa N."/>
            <person name="Kimura A."/>
            <person name="Kitahashi Y."/>
            <person name="Uohara A."/>
        </authorList>
    </citation>
    <scope>NUCLEOTIDE SEQUENCE [LARGE SCALE GENOMIC DNA]</scope>
    <source>
        <strain evidence="4 5">NBRC 107702</strain>
    </source>
</reference>
<keyword evidence="5" id="KW-1185">Reference proteome</keyword>
<name>A0A6F8XU62_9ACTN</name>
<evidence type="ECO:0000259" key="3">
    <source>
        <dbReference type="Pfam" id="PF13649"/>
    </source>
</evidence>
<dbReference type="RefSeq" id="WP_232071560.1">
    <property type="nucleotide sequence ID" value="NZ_AP022870.1"/>
</dbReference>
<dbReference type="InterPro" id="IPR041698">
    <property type="entry name" value="Methyltransf_25"/>
</dbReference>
<evidence type="ECO:0000256" key="2">
    <source>
        <dbReference type="SAM" id="MobiDB-lite"/>
    </source>
</evidence>